<dbReference type="Proteomes" id="UP000626109">
    <property type="component" value="Unassembled WGS sequence"/>
</dbReference>
<dbReference type="FunFam" id="3.50.7.10:FF:000001">
    <property type="entry name" value="60 kDa chaperonin"/>
    <property type="match status" value="1"/>
</dbReference>
<dbReference type="SUPFAM" id="SSF48592">
    <property type="entry name" value="GroEL equatorial domain-like"/>
    <property type="match status" value="1"/>
</dbReference>
<evidence type="ECO:0000313" key="5">
    <source>
        <dbReference type="Proteomes" id="UP000626109"/>
    </source>
</evidence>
<name>A0A813H703_POLGL</name>
<accession>A0A813H703</accession>
<dbReference type="NCBIfam" id="NF009489">
    <property type="entry name" value="PRK12851.1"/>
    <property type="match status" value="1"/>
</dbReference>
<dbReference type="PANTHER" id="PTHR45633">
    <property type="entry name" value="60 KDA HEAT SHOCK PROTEIN, MITOCHONDRIAL"/>
    <property type="match status" value="1"/>
</dbReference>
<dbReference type="NCBIfam" id="TIGR02348">
    <property type="entry name" value="GroEL"/>
    <property type="match status" value="1"/>
</dbReference>
<dbReference type="GO" id="GO:0005524">
    <property type="term" value="F:ATP binding"/>
    <property type="evidence" value="ECO:0007669"/>
    <property type="project" value="InterPro"/>
</dbReference>
<dbReference type="SUPFAM" id="SSF52029">
    <property type="entry name" value="GroEL apical domain-like"/>
    <property type="match status" value="1"/>
</dbReference>
<keyword evidence="2" id="KW-0143">Chaperone</keyword>
<dbReference type="Gene3D" id="3.50.7.10">
    <property type="entry name" value="GroEL"/>
    <property type="match status" value="1"/>
</dbReference>
<dbReference type="AlphaFoldDB" id="A0A813H703"/>
<reference evidence="4" key="1">
    <citation type="submission" date="2021-02" db="EMBL/GenBank/DDBJ databases">
        <authorList>
            <person name="Dougan E. K."/>
            <person name="Rhodes N."/>
            <person name="Thang M."/>
            <person name="Chan C."/>
        </authorList>
    </citation>
    <scope>NUCLEOTIDE SEQUENCE</scope>
</reference>
<dbReference type="Gene3D" id="3.30.260.10">
    <property type="entry name" value="TCP-1-like chaperonin intermediate domain"/>
    <property type="match status" value="1"/>
</dbReference>
<dbReference type="NCBIfam" id="NF000592">
    <property type="entry name" value="PRK00013.1"/>
    <property type="match status" value="1"/>
</dbReference>
<gene>
    <name evidence="4" type="ORF">PGLA2088_LOCUS1351</name>
</gene>
<organism evidence="4 5">
    <name type="scientific">Polarella glacialis</name>
    <name type="common">Dinoflagellate</name>
    <dbReference type="NCBI Taxonomy" id="89957"/>
    <lineage>
        <taxon>Eukaryota</taxon>
        <taxon>Sar</taxon>
        <taxon>Alveolata</taxon>
        <taxon>Dinophyceae</taxon>
        <taxon>Suessiales</taxon>
        <taxon>Suessiaceae</taxon>
        <taxon>Polarella</taxon>
    </lineage>
</organism>
<evidence type="ECO:0000313" key="4">
    <source>
        <dbReference type="EMBL" id="CAE8633790.1"/>
    </source>
</evidence>
<dbReference type="Gene3D" id="1.10.560.10">
    <property type="entry name" value="GroEL-like equatorial domain"/>
    <property type="match status" value="1"/>
</dbReference>
<evidence type="ECO:0008006" key="6">
    <source>
        <dbReference type="Google" id="ProtNLM"/>
    </source>
</evidence>
<dbReference type="InterPro" id="IPR027409">
    <property type="entry name" value="GroEL-like_apical_dom_sf"/>
</dbReference>
<dbReference type="SUPFAM" id="SSF54849">
    <property type="entry name" value="GroEL-intermediate domain like"/>
    <property type="match status" value="1"/>
</dbReference>
<dbReference type="Pfam" id="PF00118">
    <property type="entry name" value="Cpn60_TCP1"/>
    <property type="match status" value="1"/>
</dbReference>
<evidence type="ECO:0000256" key="3">
    <source>
        <dbReference type="RuleBase" id="RU000418"/>
    </source>
</evidence>
<dbReference type="GO" id="GO:0140662">
    <property type="term" value="F:ATP-dependent protein folding chaperone"/>
    <property type="evidence" value="ECO:0007669"/>
    <property type="project" value="InterPro"/>
</dbReference>
<dbReference type="GO" id="GO:0042026">
    <property type="term" value="P:protein refolding"/>
    <property type="evidence" value="ECO:0007669"/>
    <property type="project" value="InterPro"/>
</dbReference>
<evidence type="ECO:0000256" key="1">
    <source>
        <dbReference type="ARBA" id="ARBA00006607"/>
    </source>
</evidence>
<dbReference type="NCBIfam" id="NF009488">
    <property type="entry name" value="PRK12850.1"/>
    <property type="match status" value="1"/>
</dbReference>
<comment type="caution">
    <text evidence="4">The sequence shown here is derived from an EMBL/GenBank/DDBJ whole genome shotgun (WGS) entry which is preliminary data.</text>
</comment>
<evidence type="ECO:0000256" key="2">
    <source>
        <dbReference type="ARBA" id="ARBA00023186"/>
    </source>
</evidence>
<dbReference type="CDD" id="cd03344">
    <property type="entry name" value="GroEL"/>
    <property type="match status" value="1"/>
</dbReference>
<comment type="similarity">
    <text evidence="1 3">Belongs to the chaperonin (HSP60) family.</text>
</comment>
<dbReference type="HAMAP" id="MF_00600">
    <property type="entry name" value="CH60"/>
    <property type="match status" value="1"/>
</dbReference>
<dbReference type="EMBL" id="CAJNNW010001022">
    <property type="protein sequence ID" value="CAE8633790.1"/>
    <property type="molecule type" value="Genomic_DNA"/>
</dbReference>
<dbReference type="InterPro" id="IPR027413">
    <property type="entry name" value="GROEL-like_equatorial_sf"/>
</dbReference>
<dbReference type="InterPro" id="IPR027410">
    <property type="entry name" value="TCP-1-like_intermed_sf"/>
</dbReference>
<sequence>MLSTLRVANVSARSGARGFATKDIRHGAAARAAMLHGANRLADAVAVTLGPKGRNVMIEQPYGAPKVTKDGVTVARAIEFKNKLHNVGAALIKQVASKTGDVAGDGTTTSTVLARAIFREGSKAVVAGMNPMDLKRGIDAAVKAVLEDLEKRATPISSPEEIQQVATISANGDEIIGKMVSDAFAKVGKDGTITVAEGKTVEHELEVVEGMKFDRGYISPYFITDTKAQKVQLNDPLILLYDKKISTVQSLLPVLEHAAKVQRPLLIIAEDVEQEALATLIVNKLRGGLMLAAVKAPGFGDNRRAMMQDLAILCQAELLSEETGGKLDENFDPSTLGTAKSVTITKDDTVVLDGAGSGDEIKARCEQIQAAVEATTSQYEIDKLKERLAKLSGGVAIIKVGGASEVEVGEVKDRLDDALCATRAAVKEGIVPGGGCALLYASKTLESLDLGNFDQNVGRDIVKQALRVPIMSIVKNAGKEGSVVVEYLMNQGNEKLGYNAQTNEYVDMIANGIIDPTLVVRHALADAASVASLMTTTECLVTEVVEETKAGGGGGMGGGMGGMGGMDEDW</sequence>
<dbReference type="InterPro" id="IPR002423">
    <property type="entry name" value="Cpn60/GroEL/TCP-1"/>
</dbReference>
<protein>
    <recommendedName>
        <fullName evidence="6">Heat shock protein 60</fullName>
    </recommendedName>
</protein>
<dbReference type="NCBIfam" id="NF009487">
    <property type="entry name" value="PRK12849.1"/>
    <property type="match status" value="1"/>
</dbReference>
<proteinExistence type="inferred from homology"/>
<dbReference type="PRINTS" id="PR00298">
    <property type="entry name" value="CHAPERONIN60"/>
</dbReference>
<dbReference type="InterPro" id="IPR001844">
    <property type="entry name" value="Cpn60/GroEL"/>
</dbReference>